<evidence type="ECO:0000313" key="2">
    <source>
        <dbReference type="Proteomes" id="UP000289718"/>
    </source>
</evidence>
<accession>A0A4Q1AVV6</accession>
<gene>
    <name evidence="1" type="ORF">CP965_07360</name>
</gene>
<name>A0A4Q1AVV6_9BACT</name>
<reference evidence="1 2" key="1">
    <citation type="submission" date="2017-09" db="EMBL/GenBank/DDBJ databases">
        <title>Genomics of the genus Arcobacter.</title>
        <authorList>
            <person name="Perez-Cataluna A."/>
            <person name="Figueras M.J."/>
            <person name="Salas-Masso N."/>
        </authorList>
    </citation>
    <scope>NUCLEOTIDE SEQUENCE [LARGE SCALE GENOMIC DNA]</scope>
    <source>
        <strain evidence="1 2">F156-34</strain>
    </source>
</reference>
<sequence length="443" mass="52877">MRALIVHDFIVSNYYYGEYSFLELILKRLLKNVTYANPNNFNFSRAKLFNLMGKVSSKEKYIEVNIEDLNKESLNYIKSYIEGFDILITFELSSTSKKIFESLNIKYLDIWVSPIRFHKDIMFSFYSNKKSIQEKLDKFQISEKKLFKRANKLSNYIKNFSPLEINLTENSALIIGQLKYDKSVMKNGKFLTLLDFKNTLNKISKNYKKLYFLKHPLMKENEYKELFNELKSNGSIEFLNDINIYKLLTSKEINEVIGISSSVLTEAKYFNKKVRFLYKPVIPQKYKLIYKKIYKSEFWKTILDLNSEEKFDYLVHDNYLRYSSNVYYGYKEFLNDNHIFKTYQEFIDYIKFIESLDNGNNYILYGFGTLGKLILSLLDKVVYGVIDKNLNDNYILYRNNKIPKVNIDDLKRNDNLIVSPFLYNKEIKNELKDIKCNIIYYKN</sequence>
<protein>
    <submittedName>
        <fullName evidence="1">Uncharacterized protein</fullName>
    </submittedName>
</protein>
<comment type="caution">
    <text evidence="1">The sequence shown here is derived from an EMBL/GenBank/DDBJ whole genome shotgun (WGS) entry which is preliminary data.</text>
</comment>
<dbReference type="AlphaFoldDB" id="A0A4Q1AVV6"/>
<dbReference type="OrthoDB" id="7069172at2"/>
<organism evidence="1 2">
    <name type="scientific">Halarcobacter mediterraneus</name>
    <dbReference type="NCBI Taxonomy" id="2023153"/>
    <lineage>
        <taxon>Bacteria</taxon>
        <taxon>Pseudomonadati</taxon>
        <taxon>Campylobacterota</taxon>
        <taxon>Epsilonproteobacteria</taxon>
        <taxon>Campylobacterales</taxon>
        <taxon>Arcobacteraceae</taxon>
        <taxon>Halarcobacter</taxon>
    </lineage>
</organism>
<keyword evidence="2" id="KW-1185">Reference proteome</keyword>
<dbReference type="EMBL" id="NXIE01000002">
    <property type="protein sequence ID" value="RXK13606.1"/>
    <property type="molecule type" value="Genomic_DNA"/>
</dbReference>
<evidence type="ECO:0000313" key="1">
    <source>
        <dbReference type="EMBL" id="RXK13606.1"/>
    </source>
</evidence>
<dbReference type="Proteomes" id="UP000289718">
    <property type="component" value="Unassembled WGS sequence"/>
</dbReference>
<dbReference type="RefSeq" id="WP_129061430.1">
    <property type="nucleotide sequence ID" value="NZ_NXIE01000002.1"/>
</dbReference>
<proteinExistence type="predicted"/>